<dbReference type="SFLD" id="SFLDG01065">
    <property type="entry name" value="anaerobic_coproporphyrinogen-I"/>
    <property type="match status" value="1"/>
</dbReference>
<dbReference type="Pfam" id="PF04055">
    <property type="entry name" value="Radical_SAM"/>
    <property type="match status" value="1"/>
</dbReference>
<dbReference type="NCBIfam" id="NF006067">
    <property type="entry name" value="PRK08208.1"/>
    <property type="match status" value="1"/>
</dbReference>
<evidence type="ECO:0000313" key="2">
    <source>
        <dbReference type="EMBL" id="MBY8825137.1"/>
    </source>
</evidence>
<dbReference type="InterPro" id="IPR006638">
    <property type="entry name" value="Elp3/MiaA/NifB-like_rSAM"/>
</dbReference>
<keyword evidence="3" id="KW-1185">Reference proteome</keyword>
<sequence>MTVADLAELGPLYQDYAYGYPHKSAYRALEPPVPLGRIWADEPKDRLFLYAHLPFCEMRCGFCNLFTTANAPDDRIAAYLAALDREMDAVRAEIGPVRIVQMAVGGGTPTLLGAAALDALFDGIAARFGADAASVPTAIETSPDTATAETIAMLAARGIERISIGVQSFIEDETRAMGRPQRPEAVRRALDTIRSFAFPRLNIDLIYGAENQTPESFRGSLAEALAWAPEEIYLYPLYVRRGTGLDGKAAVADEHRRRLYRAGRDFLAEAGYEQVSMRAFRRTRASASGEFSCQEDGVIGLGAGARSYTATHHYATDYAVSRRGVLGILDDYAARPADMFRAARHGIAIDAGERARRFVLKSILRTEGLDTRRFRSLFGEAAEMLIPVLDRLAAMGLIVGEGGMLRPTAAGLEHGDAIPPLFYSGQVAARMGGAVPR</sequence>
<dbReference type="PROSITE" id="PS51918">
    <property type="entry name" value="RADICAL_SAM"/>
    <property type="match status" value="1"/>
</dbReference>
<dbReference type="InterPro" id="IPR007197">
    <property type="entry name" value="rSAM"/>
</dbReference>
<evidence type="ECO:0000259" key="1">
    <source>
        <dbReference type="PROSITE" id="PS51918"/>
    </source>
</evidence>
<protein>
    <submittedName>
        <fullName evidence="2">STM4012 family radical SAM protein</fullName>
    </submittedName>
</protein>
<name>A0ABS7PXR8_9SPHN</name>
<reference evidence="2 3" key="1">
    <citation type="submission" date="2021-08" db="EMBL/GenBank/DDBJ databases">
        <authorList>
            <person name="Tuo L."/>
        </authorList>
    </citation>
    <scope>NUCLEOTIDE SEQUENCE [LARGE SCALE GENOMIC DNA]</scope>
    <source>
        <strain evidence="2 3">JCM 31229</strain>
    </source>
</reference>
<dbReference type="InterPro" id="IPR034505">
    <property type="entry name" value="Coproporphyrinogen-III_oxidase"/>
</dbReference>
<dbReference type="SFLD" id="SFLDG01082">
    <property type="entry name" value="B12-binding_domain_containing"/>
    <property type="match status" value="1"/>
</dbReference>
<feature type="domain" description="Radical SAM core" evidence="1">
    <location>
        <begin position="41"/>
        <end position="278"/>
    </location>
</feature>
<dbReference type="Proteomes" id="UP000706039">
    <property type="component" value="Unassembled WGS sequence"/>
</dbReference>
<accession>A0ABS7PXR8</accession>
<dbReference type="EMBL" id="JAINVV010000011">
    <property type="protein sequence ID" value="MBY8825137.1"/>
    <property type="molecule type" value="Genomic_DNA"/>
</dbReference>
<dbReference type="RefSeq" id="WP_222992239.1">
    <property type="nucleotide sequence ID" value="NZ_JAINVV010000011.1"/>
</dbReference>
<dbReference type="CDD" id="cd01335">
    <property type="entry name" value="Radical_SAM"/>
    <property type="match status" value="1"/>
</dbReference>
<evidence type="ECO:0000313" key="3">
    <source>
        <dbReference type="Proteomes" id="UP000706039"/>
    </source>
</evidence>
<comment type="caution">
    <text evidence="2">The sequence shown here is derived from an EMBL/GenBank/DDBJ whole genome shotgun (WGS) entry which is preliminary data.</text>
</comment>
<dbReference type="PANTHER" id="PTHR13932">
    <property type="entry name" value="COPROPORPHYRINIGEN III OXIDASE"/>
    <property type="match status" value="1"/>
</dbReference>
<dbReference type="InterPro" id="IPR058240">
    <property type="entry name" value="rSAM_sf"/>
</dbReference>
<dbReference type="InterPro" id="IPR023404">
    <property type="entry name" value="rSAM_horseshoe"/>
</dbReference>
<dbReference type="SUPFAM" id="SSF102114">
    <property type="entry name" value="Radical SAM enzymes"/>
    <property type="match status" value="1"/>
</dbReference>
<dbReference type="SFLD" id="SFLDS00029">
    <property type="entry name" value="Radical_SAM"/>
    <property type="match status" value="1"/>
</dbReference>
<proteinExistence type="predicted"/>
<dbReference type="PANTHER" id="PTHR13932:SF5">
    <property type="entry name" value="RADICAL S-ADENOSYL METHIONINE DOMAIN-CONTAINING PROTEIN 1, MITOCHONDRIAL"/>
    <property type="match status" value="1"/>
</dbReference>
<dbReference type="SMART" id="SM00729">
    <property type="entry name" value="Elp3"/>
    <property type="match status" value="1"/>
</dbReference>
<dbReference type="Gene3D" id="3.80.30.20">
    <property type="entry name" value="tm_1862 like domain"/>
    <property type="match status" value="1"/>
</dbReference>
<organism evidence="2 3">
    <name type="scientific">Sphingomonas colocasiae</name>
    <dbReference type="NCBI Taxonomy" id="1848973"/>
    <lineage>
        <taxon>Bacteria</taxon>
        <taxon>Pseudomonadati</taxon>
        <taxon>Pseudomonadota</taxon>
        <taxon>Alphaproteobacteria</taxon>
        <taxon>Sphingomonadales</taxon>
        <taxon>Sphingomonadaceae</taxon>
        <taxon>Sphingomonas</taxon>
    </lineage>
</organism>
<gene>
    <name evidence="2" type="ORF">K7G82_22740</name>
</gene>